<dbReference type="CDD" id="cd02440">
    <property type="entry name" value="AdoMet_MTases"/>
    <property type="match status" value="1"/>
</dbReference>
<feature type="domain" description="Methyltransferase type 11" evidence="1">
    <location>
        <begin position="33"/>
        <end position="130"/>
    </location>
</feature>
<dbReference type="InterPro" id="IPR013216">
    <property type="entry name" value="Methyltransf_11"/>
</dbReference>
<organism evidence="2 3">
    <name type="scientific">Fulvivirga sedimenti</name>
    <dbReference type="NCBI Taxonomy" id="2879465"/>
    <lineage>
        <taxon>Bacteria</taxon>
        <taxon>Pseudomonadati</taxon>
        <taxon>Bacteroidota</taxon>
        <taxon>Cytophagia</taxon>
        <taxon>Cytophagales</taxon>
        <taxon>Fulvivirgaceae</taxon>
        <taxon>Fulvivirga</taxon>
    </lineage>
</organism>
<dbReference type="GO" id="GO:0008757">
    <property type="term" value="F:S-adenosylmethionine-dependent methyltransferase activity"/>
    <property type="evidence" value="ECO:0007669"/>
    <property type="project" value="InterPro"/>
</dbReference>
<comment type="caution">
    <text evidence="2">The sequence shown here is derived from an EMBL/GenBank/DDBJ whole genome shotgun (WGS) entry which is preliminary data.</text>
</comment>
<dbReference type="Proteomes" id="UP001139409">
    <property type="component" value="Unassembled WGS sequence"/>
</dbReference>
<name>A0A9X1HV94_9BACT</name>
<keyword evidence="3" id="KW-1185">Reference proteome</keyword>
<accession>A0A9X1HV94</accession>
<evidence type="ECO:0000313" key="3">
    <source>
        <dbReference type="Proteomes" id="UP001139409"/>
    </source>
</evidence>
<proteinExistence type="predicted"/>
<gene>
    <name evidence="2" type="ORF">LDX50_27095</name>
</gene>
<dbReference type="PANTHER" id="PTHR43861:SF1">
    <property type="entry name" value="TRANS-ACONITATE 2-METHYLTRANSFERASE"/>
    <property type="match status" value="1"/>
</dbReference>
<dbReference type="GO" id="GO:0032259">
    <property type="term" value="P:methylation"/>
    <property type="evidence" value="ECO:0007669"/>
    <property type="project" value="UniProtKB-KW"/>
</dbReference>
<dbReference type="AlphaFoldDB" id="A0A9X1HV94"/>
<dbReference type="EMBL" id="JAIXNE010000006">
    <property type="protein sequence ID" value="MCA6078570.1"/>
    <property type="molecule type" value="Genomic_DNA"/>
</dbReference>
<protein>
    <submittedName>
        <fullName evidence="2">Class I SAM-dependent methyltransferase</fullName>
    </submittedName>
</protein>
<keyword evidence="2" id="KW-0489">Methyltransferase</keyword>
<dbReference type="PANTHER" id="PTHR43861">
    <property type="entry name" value="TRANS-ACONITATE 2-METHYLTRANSFERASE-RELATED"/>
    <property type="match status" value="1"/>
</dbReference>
<evidence type="ECO:0000313" key="2">
    <source>
        <dbReference type="EMBL" id="MCA6078570.1"/>
    </source>
</evidence>
<sequence>MTYQELNNELGNMDLYLLDQVLKGSFAGKKKLLDAGCGEGRNSRYFIQNGYEVNGLDIDPMAVKFARMTFQKFSNVTFREGTLTDLPYPDQYFDGCICSAVLHFAENRDMFTQMWNELYRVLKTGGILFVRMSATIGLGDNRDARFLYSLTQDDLDMISEKYEWAEPFKTVLVHDRSMSVLVLKRKA</sequence>
<keyword evidence="2" id="KW-0808">Transferase</keyword>
<dbReference type="Pfam" id="PF08241">
    <property type="entry name" value="Methyltransf_11"/>
    <property type="match status" value="1"/>
</dbReference>
<dbReference type="Gene3D" id="3.40.50.150">
    <property type="entry name" value="Vaccinia Virus protein VP39"/>
    <property type="match status" value="1"/>
</dbReference>
<dbReference type="SUPFAM" id="SSF53335">
    <property type="entry name" value="S-adenosyl-L-methionine-dependent methyltransferases"/>
    <property type="match status" value="1"/>
</dbReference>
<evidence type="ECO:0000259" key="1">
    <source>
        <dbReference type="Pfam" id="PF08241"/>
    </source>
</evidence>
<reference evidence="2" key="1">
    <citation type="submission" date="2021-09" db="EMBL/GenBank/DDBJ databases">
        <title>Fulvivirga sp. isolated from coastal sediment.</title>
        <authorList>
            <person name="Yu H."/>
        </authorList>
    </citation>
    <scope>NUCLEOTIDE SEQUENCE</scope>
    <source>
        <strain evidence="2">1062</strain>
    </source>
</reference>
<dbReference type="InterPro" id="IPR029063">
    <property type="entry name" value="SAM-dependent_MTases_sf"/>
</dbReference>
<dbReference type="RefSeq" id="WP_225699427.1">
    <property type="nucleotide sequence ID" value="NZ_JAIXNE010000006.1"/>
</dbReference>